<sequence length="133" mass="14657">MLGLNLSVASSDTASDSAEKLLESSFSFDDDYYCSSSSEVDRVRTIDLFPITGGDPSEKEKNSSSSSRREWLGLSTNATASFWEGSFGGPTPAAVAAMKKSRRGPRSRSSQYRGVTFYRRTGRWESQIWFVIG</sequence>
<dbReference type="STRING" id="981085.W9QYC9"/>
<gene>
    <name evidence="2" type="ORF">L484_018417</name>
</gene>
<dbReference type="EMBL" id="KE343428">
    <property type="protein sequence ID" value="EXB29001.1"/>
    <property type="molecule type" value="Genomic_DNA"/>
</dbReference>
<evidence type="ECO:0000313" key="2">
    <source>
        <dbReference type="EMBL" id="EXB29001.1"/>
    </source>
</evidence>
<dbReference type="PANTHER" id="PTHR32467:SF226">
    <property type="entry name" value="AP2_ERF DOMAIN-CONTAINING PROTEIN"/>
    <property type="match status" value="1"/>
</dbReference>
<dbReference type="Proteomes" id="UP000030645">
    <property type="component" value="Unassembled WGS sequence"/>
</dbReference>
<keyword evidence="3" id="KW-1185">Reference proteome</keyword>
<feature type="compositionally biased region" description="Basic and acidic residues" evidence="1">
    <location>
        <begin position="56"/>
        <end position="70"/>
    </location>
</feature>
<dbReference type="OrthoDB" id="1751985at2759"/>
<dbReference type="AlphaFoldDB" id="W9QYC9"/>
<name>W9QYC9_9ROSA</name>
<organism evidence="2 3">
    <name type="scientific">Morus notabilis</name>
    <dbReference type="NCBI Taxonomy" id="981085"/>
    <lineage>
        <taxon>Eukaryota</taxon>
        <taxon>Viridiplantae</taxon>
        <taxon>Streptophyta</taxon>
        <taxon>Embryophyta</taxon>
        <taxon>Tracheophyta</taxon>
        <taxon>Spermatophyta</taxon>
        <taxon>Magnoliopsida</taxon>
        <taxon>eudicotyledons</taxon>
        <taxon>Gunneridae</taxon>
        <taxon>Pentapetalae</taxon>
        <taxon>rosids</taxon>
        <taxon>fabids</taxon>
        <taxon>Rosales</taxon>
        <taxon>Moraceae</taxon>
        <taxon>Moreae</taxon>
        <taxon>Morus</taxon>
    </lineage>
</organism>
<dbReference type="PANTHER" id="PTHR32467">
    <property type="entry name" value="AP2-LIKE ETHYLENE-RESPONSIVE TRANSCRIPTION FACTOR"/>
    <property type="match status" value="1"/>
</dbReference>
<feature type="region of interest" description="Disordered" evidence="1">
    <location>
        <begin position="49"/>
        <end position="70"/>
    </location>
</feature>
<protein>
    <submittedName>
        <fullName evidence="2">AP2-like ethylene-responsive transcription factor TOE2</fullName>
    </submittedName>
</protein>
<evidence type="ECO:0000256" key="1">
    <source>
        <dbReference type="SAM" id="MobiDB-lite"/>
    </source>
</evidence>
<accession>W9QYC9</accession>
<evidence type="ECO:0000313" key="3">
    <source>
        <dbReference type="Proteomes" id="UP000030645"/>
    </source>
</evidence>
<proteinExistence type="predicted"/>
<reference evidence="3" key="1">
    <citation type="submission" date="2013-01" db="EMBL/GenBank/DDBJ databases">
        <title>Draft Genome Sequence of a Mulberry Tree, Morus notabilis C.K. Schneid.</title>
        <authorList>
            <person name="He N."/>
            <person name="Zhao S."/>
        </authorList>
    </citation>
    <scope>NUCLEOTIDE SEQUENCE</scope>
</reference>
<dbReference type="KEGG" id="mnt:21401387"/>